<dbReference type="EMBL" id="FXUG01000001">
    <property type="protein sequence ID" value="SMP38210.1"/>
    <property type="molecule type" value="Genomic_DNA"/>
</dbReference>
<evidence type="ECO:0000313" key="3">
    <source>
        <dbReference type="EMBL" id="SMP38210.1"/>
    </source>
</evidence>
<organism evidence="3 4">
    <name type="scientific">Neorhodopirellula lusitana</name>
    <dbReference type="NCBI Taxonomy" id="445327"/>
    <lineage>
        <taxon>Bacteria</taxon>
        <taxon>Pseudomonadati</taxon>
        <taxon>Planctomycetota</taxon>
        <taxon>Planctomycetia</taxon>
        <taxon>Pirellulales</taxon>
        <taxon>Pirellulaceae</taxon>
        <taxon>Neorhodopirellula</taxon>
    </lineage>
</organism>
<feature type="signal peptide" evidence="2">
    <location>
        <begin position="1"/>
        <end position="22"/>
    </location>
</feature>
<keyword evidence="2" id="KW-0732">Signal</keyword>
<evidence type="ECO:0000256" key="2">
    <source>
        <dbReference type="SAM" id="SignalP"/>
    </source>
</evidence>
<evidence type="ECO:0000256" key="1">
    <source>
        <dbReference type="SAM" id="MobiDB-lite"/>
    </source>
</evidence>
<protein>
    <submittedName>
        <fullName evidence="3">Uncharacterized protein</fullName>
    </submittedName>
</protein>
<accession>A0ABY1PN87</accession>
<name>A0ABY1PN87_9BACT</name>
<proteinExistence type="predicted"/>
<feature type="chain" id="PRO_5046287958" evidence="2">
    <location>
        <begin position="23"/>
        <end position="485"/>
    </location>
</feature>
<dbReference type="Proteomes" id="UP001158067">
    <property type="component" value="Unassembled WGS sequence"/>
</dbReference>
<dbReference type="Gene3D" id="3.40.50.1460">
    <property type="match status" value="1"/>
</dbReference>
<feature type="region of interest" description="Disordered" evidence="1">
    <location>
        <begin position="419"/>
        <end position="440"/>
    </location>
</feature>
<gene>
    <name evidence="3" type="ORF">SAMN06265222_10190</name>
</gene>
<dbReference type="RefSeq" id="WP_283430359.1">
    <property type="nucleotide sequence ID" value="NZ_FXUG01000001.1"/>
</dbReference>
<comment type="caution">
    <text evidence="3">The sequence shown here is derived from an EMBL/GenBank/DDBJ whole genome shotgun (WGS) entry which is preliminary data.</text>
</comment>
<keyword evidence="4" id="KW-1185">Reference proteome</keyword>
<evidence type="ECO:0000313" key="4">
    <source>
        <dbReference type="Proteomes" id="UP001158067"/>
    </source>
</evidence>
<sequence>MNFFRANVVVLAVLCSGNLTNAGDYVLTIGGGYSPEGNQASLEKNVFLFERVLAGYPGRVERHDVFFADGKNPARDLQVHDPSQVPLSNRLMAEFFGSTRDLGLTYRNHGVTNVRDASKPGNIKAWFAEVGTQMKSGDKLTIYVTAHGHRSRDRNRDYNTSIAMWGSTAMQMTEFARLLDGLDPGVDVVMVMVQCYTGGFTHLMYRDGDPDRGLSPQSRVGFYATVHDRPAAGCTSSVDEADYVEYSTYFWAAIAGINRLGEAIDPPDYDNDGRVSLEEAHAYTILNADTIDVPVKTSGEYLSNASKFGDGSGDLLQNDEPYSRVLKYASPVQKVVLTELSEKLGLEGEERLVDAWEKTRVERRRRRSTTQASSGLKDKIVADLQRRWPELANTLNPVSIELLTNRNQEFVEAVQEHPQYEKYKRESDKEKTRPDQQESRAQYERFLRVADNVVLAENLRRLNRPERLKEYEQIIAAERTGFLSR</sequence>
<reference evidence="3 4" key="1">
    <citation type="submission" date="2017-05" db="EMBL/GenBank/DDBJ databases">
        <authorList>
            <person name="Varghese N."/>
            <person name="Submissions S."/>
        </authorList>
    </citation>
    <scope>NUCLEOTIDE SEQUENCE [LARGE SCALE GENOMIC DNA]</scope>
    <source>
        <strain evidence="3 4">DSM 25457</strain>
    </source>
</reference>